<reference evidence="2" key="1">
    <citation type="journal article" date="2022" name="Mol. Ecol. Resour.">
        <title>The genomes of chicory, endive, great burdock and yacon provide insights into Asteraceae palaeo-polyploidization history and plant inulin production.</title>
        <authorList>
            <person name="Fan W."/>
            <person name="Wang S."/>
            <person name="Wang H."/>
            <person name="Wang A."/>
            <person name="Jiang F."/>
            <person name="Liu H."/>
            <person name="Zhao H."/>
            <person name="Xu D."/>
            <person name="Zhang Y."/>
        </authorList>
    </citation>
    <scope>NUCLEOTIDE SEQUENCE [LARGE SCALE GENOMIC DNA]</scope>
    <source>
        <strain evidence="2">cv. Yunnan</strain>
    </source>
</reference>
<sequence>MFWRLTGLSTVSLDQPLISSPNFASKNKEEELMYDATSKNQIIDISSDLELDELEREDEPVKEAQLPFKKRKL</sequence>
<proteinExistence type="predicted"/>
<keyword evidence="2" id="KW-1185">Reference proteome</keyword>
<reference evidence="1 2" key="2">
    <citation type="journal article" date="2022" name="Mol. Ecol. Resour.">
        <title>The genomes of chicory, endive, great burdock and yacon provide insights into Asteraceae paleo-polyploidization history and plant inulin production.</title>
        <authorList>
            <person name="Fan W."/>
            <person name="Wang S."/>
            <person name="Wang H."/>
            <person name="Wang A."/>
            <person name="Jiang F."/>
            <person name="Liu H."/>
            <person name="Zhao H."/>
            <person name="Xu D."/>
            <person name="Zhang Y."/>
        </authorList>
    </citation>
    <scope>NUCLEOTIDE SEQUENCE [LARGE SCALE GENOMIC DNA]</scope>
    <source>
        <strain evidence="2">cv. Yunnan</strain>
        <tissue evidence="1">Leaves</tissue>
    </source>
</reference>
<organism evidence="1 2">
    <name type="scientific">Smallanthus sonchifolius</name>
    <dbReference type="NCBI Taxonomy" id="185202"/>
    <lineage>
        <taxon>Eukaryota</taxon>
        <taxon>Viridiplantae</taxon>
        <taxon>Streptophyta</taxon>
        <taxon>Embryophyta</taxon>
        <taxon>Tracheophyta</taxon>
        <taxon>Spermatophyta</taxon>
        <taxon>Magnoliopsida</taxon>
        <taxon>eudicotyledons</taxon>
        <taxon>Gunneridae</taxon>
        <taxon>Pentapetalae</taxon>
        <taxon>asterids</taxon>
        <taxon>campanulids</taxon>
        <taxon>Asterales</taxon>
        <taxon>Asteraceae</taxon>
        <taxon>Asteroideae</taxon>
        <taxon>Heliantheae alliance</taxon>
        <taxon>Millerieae</taxon>
        <taxon>Smallanthus</taxon>
    </lineage>
</organism>
<dbReference type="EMBL" id="CM042046">
    <property type="protein sequence ID" value="KAI3676631.1"/>
    <property type="molecule type" value="Genomic_DNA"/>
</dbReference>
<evidence type="ECO:0000313" key="1">
    <source>
        <dbReference type="EMBL" id="KAI3676631.1"/>
    </source>
</evidence>
<evidence type="ECO:0000313" key="2">
    <source>
        <dbReference type="Proteomes" id="UP001056120"/>
    </source>
</evidence>
<name>A0ACB8XZE3_9ASTR</name>
<dbReference type="Proteomes" id="UP001056120">
    <property type="component" value="Linkage Group LG29"/>
</dbReference>
<comment type="caution">
    <text evidence="1">The sequence shown here is derived from an EMBL/GenBank/DDBJ whole genome shotgun (WGS) entry which is preliminary data.</text>
</comment>
<protein>
    <submittedName>
        <fullName evidence="1">Uncharacterized protein</fullName>
    </submittedName>
</protein>
<accession>A0ACB8XZE3</accession>
<gene>
    <name evidence="1" type="ORF">L1987_86243</name>
</gene>